<evidence type="ECO:0000256" key="1">
    <source>
        <dbReference type="SAM" id="Phobius"/>
    </source>
</evidence>
<protein>
    <submittedName>
        <fullName evidence="3">Diguanylate cyclase</fullName>
    </submittedName>
</protein>
<evidence type="ECO:0000259" key="2">
    <source>
        <dbReference type="PROSITE" id="PS50887"/>
    </source>
</evidence>
<dbReference type="Gene3D" id="3.30.70.270">
    <property type="match status" value="1"/>
</dbReference>
<keyword evidence="4" id="KW-1185">Reference proteome</keyword>
<dbReference type="InterPro" id="IPR043128">
    <property type="entry name" value="Rev_trsase/Diguanyl_cyclase"/>
</dbReference>
<proteinExistence type="predicted"/>
<dbReference type="SUPFAM" id="SSF55073">
    <property type="entry name" value="Nucleotide cyclase"/>
    <property type="match status" value="1"/>
</dbReference>
<feature type="transmembrane region" description="Helical" evidence="1">
    <location>
        <begin position="120"/>
        <end position="141"/>
    </location>
</feature>
<feature type="transmembrane region" description="Helical" evidence="1">
    <location>
        <begin position="58"/>
        <end position="83"/>
    </location>
</feature>
<feature type="domain" description="GGDEF" evidence="2">
    <location>
        <begin position="310"/>
        <end position="442"/>
    </location>
</feature>
<dbReference type="RefSeq" id="WP_194135465.1">
    <property type="nucleotide sequence ID" value="NZ_JADFFK010000010.1"/>
</dbReference>
<feature type="transmembrane region" description="Helical" evidence="1">
    <location>
        <begin position="173"/>
        <end position="193"/>
    </location>
</feature>
<feature type="transmembrane region" description="Helical" evidence="1">
    <location>
        <begin position="148"/>
        <end position="167"/>
    </location>
</feature>
<comment type="caution">
    <text evidence="3">The sequence shown here is derived from an EMBL/GenBank/DDBJ whole genome shotgun (WGS) entry which is preliminary data.</text>
</comment>
<dbReference type="InterPro" id="IPR029787">
    <property type="entry name" value="Nucleotide_cyclase"/>
</dbReference>
<keyword evidence="1" id="KW-0472">Membrane</keyword>
<reference evidence="3 4" key="1">
    <citation type="journal article" date="2021" name="Int. J. Syst. Evol. Microbiol.">
        <title>Salipiger mangrovisoli sp. nov., isolated from mangrove soil and the proposal for the reclassification of Paraphaeobacter pallidus as Salipiger pallidus comb. nov.</title>
        <authorList>
            <person name="Du J."/>
            <person name="Liu Y."/>
            <person name="Pei T."/>
            <person name="Deng M.R."/>
            <person name="Zhu H."/>
        </authorList>
    </citation>
    <scope>NUCLEOTIDE SEQUENCE [LARGE SCALE GENOMIC DNA]</scope>
    <source>
        <strain evidence="3 4">6D45A</strain>
    </source>
</reference>
<evidence type="ECO:0000313" key="4">
    <source>
        <dbReference type="Proteomes" id="UP000607796"/>
    </source>
</evidence>
<dbReference type="SMART" id="SM00267">
    <property type="entry name" value="GGDEF"/>
    <property type="match status" value="1"/>
</dbReference>
<dbReference type="PROSITE" id="PS50887">
    <property type="entry name" value="GGDEF"/>
    <property type="match status" value="1"/>
</dbReference>
<evidence type="ECO:0000313" key="3">
    <source>
        <dbReference type="EMBL" id="MBE9638163.1"/>
    </source>
</evidence>
<dbReference type="InterPro" id="IPR000160">
    <property type="entry name" value="GGDEF_dom"/>
</dbReference>
<feature type="transmembrane region" description="Helical" evidence="1">
    <location>
        <begin position="241"/>
        <end position="265"/>
    </location>
</feature>
<sequence length="443" mass="47451">MDYSARFRGLKARDGAFLSPPHPSLRPLARTRQVSLVLAGAVLLIAAEGHIYGISKLYAVTGASALSLPTLLAGSGALAATILQRPLLRSDPRESLVWCLVILLCLATGLGYRAGVELGAGRMGANTAVSFVLLAGGQLCYRRLSASSFGLSLMSLALPFIAAIGYLNNAPMLFGEMSLSTAVLLLSLGVANVSRHARRALLRPLVSGSGSGRTVRGILLGWLVLVALQAVVARFVPDPWIATSGVAVMVVDTLSMLAVILFLGMRYDASATRLRLTEWRLYHAALRDPATGMRGRASAELFSATFGPISSHGLVLFEIEGVSDIARRFGPQSAERLLRLVSETLQRTLRPEELLCREEELGLLLMVRNCSLETLGARAAELCALVADLRDPEREMMRFELAAAAVMARRGDGDPAPSIRRAREALRLAQQEGAQRVVLCEAA</sequence>
<feature type="transmembrane region" description="Helical" evidence="1">
    <location>
        <begin position="34"/>
        <end position="52"/>
    </location>
</feature>
<keyword evidence="1" id="KW-0812">Transmembrane</keyword>
<name>A0ABR9X3Y6_9RHOB</name>
<keyword evidence="1" id="KW-1133">Transmembrane helix</keyword>
<feature type="transmembrane region" description="Helical" evidence="1">
    <location>
        <begin position="214"/>
        <end position="235"/>
    </location>
</feature>
<dbReference type="Proteomes" id="UP000607796">
    <property type="component" value="Unassembled WGS sequence"/>
</dbReference>
<accession>A0ABR9X3Y6</accession>
<dbReference type="Pfam" id="PF00990">
    <property type="entry name" value="GGDEF"/>
    <property type="match status" value="1"/>
</dbReference>
<organism evidence="3 4">
    <name type="scientific">Salipiger mangrovisoli</name>
    <dbReference type="NCBI Taxonomy" id="2865933"/>
    <lineage>
        <taxon>Bacteria</taxon>
        <taxon>Pseudomonadati</taxon>
        <taxon>Pseudomonadota</taxon>
        <taxon>Alphaproteobacteria</taxon>
        <taxon>Rhodobacterales</taxon>
        <taxon>Roseobacteraceae</taxon>
        <taxon>Salipiger</taxon>
    </lineage>
</organism>
<dbReference type="EMBL" id="JADFFK010000010">
    <property type="protein sequence ID" value="MBE9638163.1"/>
    <property type="molecule type" value="Genomic_DNA"/>
</dbReference>
<gene>
    <name evidence="3" type="ORF">IQ782_15020</name>
</gene>
<feature type="transmembrane region" description="Helical" evidence="1">
    <location>
        <begin position="95"/>
        <end position="114"/>
    </location>
</feature>